<dbReference type="InterPro" id="IPR056919">
    <property type="entry name" value="Phage_TAC_18"/>
</dbReference>
<gene>
    <name evidence="1" type="ORF">LMS43_08180</name>
</gene>
<accession>A0ABT8EJ92</accession>
<dbReference type="EMBL" id="JAJHNU010000001">
    <property type="protein sequence ID" value="MDN4121262.1"/>
    <property type="molecule type" value="Genomic_DNA"/>
</dbReference>
<organism evidence="1 2">
    <name type="scientific">Alcaligenes endophyticus</name>
    <dbReference type="NCBI Taxonomy" id="1929088"/>
    <lineage>
        <taxon>Bacteria</taxon>
        <taxon>Pseudomonadati</taxon>
        <taxon>Pseudomonadota</taxon>
        <taxon>Betaproteobacteria</taxon>
        <taxon>Burkholderiales</taxon>
        <taxon>Alcaligenaceae</taxon>
        <taxon>Alcaligenes</taxon>
    </lineage>
</organism>
<proteinExistence type="predicted"/>
<evidence type="ECO:0000313" key="2">
    <source>
        <dbReference type="Proteomes" id="UP001168613"/>
    </source>
</evidence>
<keyword evidence="2" id="KW-1185">Reference proteome</keyword>
<dbReference type="Proteomes" id="UP001168613">
    <property type="component" value="Unassembled WGS sequence"/>
</dbReference>
<evidence type="ECO:0000313" key="1">
    <source>
        <dbReference type="EMBL" id="MDN4121262.1"/>
    </source>
</evidence>
<comment type="caution">
    <text evidence="1">The sequence shown here is derived from an EMBL/GenBank/DDBJ whole genome shotgun (WGS) entry which is preliminary data.</text>
</comment>
<protein>
    <submittedName>
        <fullName evidence="1">Uncharacterized protein</fullName>
    </submittedName>
</protein>
<reference evidence="1" key="1">
    <citation type="submission" date="2021-11" db="EMBL/GenBank/DDBJ databases">
        <title>Draft genome sequence of Alcaligenes endophyticus type strain CCUG 75668T.</title>
        <authorList>
            <person name="Salva-Serra F."/>
            <person name="Duran R.E."/>
            <person name="Seeger M."/>
            <person name="Moore E.R.B."/>
            <person name="Jaen-Luchoro D."/>
        </authorList>
    </citation>
    <scope>NUCLEOTIDE SEQUENCE</scope>
    <source>
        <strain evidence="1">CCUG 75668</strain>
    </source>
</reference>
<name>A0ABT8EJ92_9BURK</name>
<dbReference type="Pfam" id="PF23812">
    <property type="entry name" value="Phage_TAC_18"/>
    <property type="match status" value="1"/>
</dbReference>
<sequence length="125" mass="13933">MLRTHEGLGITLRQLYEQVEEQTGVRAKQLDGPLLPLAGHRIWTVFQELASKRRWQIGMGPAVPEPIGFQDIQAYCDLTRIRLESWQLRLIGQLDSLYRSTMLGGAKTEQASSAAGLGQLMKGQG</sequence>
<dbReference type="RefSeq" id="WP_266124884.1">
    <property type="nucleotide sequence ID" value="NZ_JAJHNU010000001.1"/>
</dbReference>